<accession>A0AAJ1IFD4</accession>
<name>A0AAJ1IFD4_9SPIO</name>
<evidence type="ECO:0000313" key="2">
    <source>
        <dbReference type="Proteomes" id="UP001221217"/>
    </source>
</evidence>
<comment type="caution">
    <text evidence="1">The sequence shown here is derived from an EMBL/GenBank/DDBJ whole genome shotgun (WGS) entry which is preliminary data.</text>
</comment>
<reference evidence="1 2" key="1">
    <citation type="submission" date="2022-12" db="EMBL/GenBank/DDBJ databases">
        <title>Metagenome assembled genome from gulf of manar.</title>
        <authorList>
            <person name="Kohli P."/>
            <person name="Pk S."/>
            <person name="Venkata Ramana C."/>
            <person name="Sasikala C."/>
        </authorList>
    </citation>
    <scope>NUCLEOTIDE SEQUENCE [LARGE SCALE GENOMIC DNA]</scope>
    <source>
        <strain evidence="1">JB008</strain>
    </source>
</reference>
<organism evidence="1 2">
    <name type="scientific">Candidatus Thalassospirochaeta sargassi</name>
    <dbReference type="NCBI Taxonomy" id="3119039"/>
    <lineage>
        <taxon>Bacteria</taxon>
        <taxon>Pseudomonadati</taxon>
        <taxon>Spirochaetota</taxon>
        <taxon>Spirochaetia</taxon>
        <taxon>Spirochaetales</taxon>
        <taxon>Spirochaetaceae</taxon>
        <taxon>Candidatus Thalassospirochaeta</taxon>
    </lineage>
</organism>
<dbReference type="AlphaFoldDB" id="A0AAJ1IFD4"/>
<dbReference type="Proteomes" id="UP001221217">
    <property type="component" value="Unassembled WGS sequence"/>
</dbReference>
<evidence type="ECO:0000313" key="1">
    <source>
        <dbReference type="EMBL" id="MDC7228307.1"/>
    </source>
</evidence>
<sequence length="327" mass="35994">MANNYTKAERPTMYFIGVTTGKSSIMKVFPEWAKYLEIDAEIKGFDFKPHDEPAKYLEAVRFIKNDPKSEGALVTTHKLDLLEACKGEFEGLGPYAKELREISSISKRGNELWGHAKDPVTVGLSFEAIVKDGYWNETGAEMLILGAGGSSLALVTYLIGRAKDGRDLPSKIIINNRSEKRLNELKKHAVKMVEEAGVDINLGFNLCPSPADNDAVAVNLKEGSLVVNATGLGKDSPGSPLTDDVIFPQKGIVWEFNYRGDLVFLDQANAQKEARQLSVVDGWFYFIHGWTRVIAEVFHKDIPTEGPVFNELCEIAARAGSPTNKAG</sequence>
<dbReference type="InterPro" id="IPR036291">
    <property type="entry name" value="NAD(P)-bd_dom_sf"/>
</dbReference>
<protein>
    <submittedName>
        <fullName evidence="1">Shikimate dehydrogenase</fullName>
    </submittedName>
</protein>
<proteinExistence type="predicted"/>
<dbReference type="Gene3D" id="3.40.50.720">
    <property type="entry name" value="NAD(P)-binding Rossmann-like Domain"/>
    <property type="match status" value="1"/>
</dbReference>
<dbReference type="EMBL" id="JAQQAL010000044">
    <property type="protein sequence ID" value="MDC7228307.1"/>
    <property type="molecule type" value="Genomic_DNA"/>
</dbReference>
<dbReference type="SUPFAM" id="SSF51735">
    <property type="entry name" value="NAD(P)-binding Rossmann-fold domains"/>
    <property type="match status" value="1"/>
</dbReference>
<gene>
    <name evidence="1" type="ORF">PQJ61_16210</name>
</gene>